<keyword evidence="5 6" id="KW-0624">Polysaccharide degradation</keyword>
<dbReference type="PROSITE" id="PS00698">
    <property type="entry name" value="GH9_3"/>
    <property type="match status" value="1"/>
</dbReference>
<dbReference type="InterPro" id="IPR018221">
    <property type="entry name" value="Glyco_hydro_9_His_AS"/>
</dbReference>
<feature type="active site" evidence="7">
    <location>
        <position position="575"/>
    </location>
</feature>
<dbReference type="InterPro" id="IPR013783">
    <property type="entry name" value="Ig-like_fold"/>
</dbReference>
<evidence type="ECO:0000256" key="1">
    <source>
        <dbReference type="ARBA" id="ARBA00007072"/>
    </source>
</evidence>
<feature type="signal peptide" evidence="8">
    <location>
        <begin position="1"/>
        <end position="20"/>
    </location>
</feature>
<evidence type="ECO:0000256" key="7">
    <source>
        <dbReference type="PROSITE-ProRule" id="PRU10060"/>
    </source>
</evidence>
<dbReference type="InterPro" id="IPR033126">
    <property type="entry name" value="Glyco_hydro_9_Asp/Glu_AS"/>
</dbReference>
<evidence type="ECO:0000259" key="10">
    <source>
        <dbReference type="Pfam" id="PF02927"/>
    </source>
</evidence>
<dbReference type="EC" id="3.2.1.4" evidence="8"/>
<keyword evidence="8" id="KW-0136">Cellulose degradation</keyword>
<feature type="domain" description="Cellulase Ig-like" evidence="10">
    <location>
        <begin position="55"/>
        <end position="134"/>
    </location>
</feature>
<evidence type="ECO:0000256" key="2">
    <source>
        <dbReference type="ARBA" id="ARBA00022801"/>
    </source>
</evidence>
<evidence type="ECO:0000256" key="6">
    <source>
        <dbReference type="PROSITE-ProRule" id="PRU10059"/>
    </source>
</evidence>
<keyword evidence="4 6" id="KW-0326">Glycosidase</keyword>
<comment type="similarity">
    <text evidence="1 6 8">Belongs to the glycosyl hydrolase 9 (cellulase E) family.</text>
</comment>
<keyword evidence="3 6" id="KW-0119">Carbohydrate metabolism</keyword>
<evidence type="ECO:0000313" key="12">
    <source>
        <dbReference type="Proteomes" id="UP001595548"/>
    </source>
</evidence>
<dbReference type="InterPro" id="IPR004197">
    <property type="entry name" value="Cellulase_Ig-like"/>
</dbReference>
<keyword evidence="2 6" id="KW-0378">Hydrolase</keyword>
<dbReference type="Pfam" id="PF00759">
    <property type="entry name" value="Glyco_hydro_9"/>
    <property type="match status" value="1"/>
</dbReference>
<organism evidence="11 12">
    <name type="scientific">Gilvimarinus japonicus</name>
    <dbReference type="NCBI Taxonomy" id="1796469"/>
    <lineage>
        <taxon>Bacteria</taxon>
        <taxon>Pseudomonadati</taxon>
        <taxon>Pseudomonadota</taxon>
        <taxon>Gammaproteobacteria</taxon>
        <taxon>Cellvibrionales</taxon>
        <taxon>Cellvibrionaceae</taxon>
        <taxon>Gilvimarinus</taxon>
    </lineage>
</organism>
<evidence type="ECO:0000256" key="5">
    <source>
        <dbReference type="ARBA" id="ARBA00023326"/>
    </source>
</evidence>
<gene>
    <name evidence="11" type="ORF">ACFOEB_05675</name>
</gene>
<dbReference type="SUPFAM" id="SSF48208">
    <property type="entry name" value="Six-hairpin glycosidases"/>
    <property type="match status" value="1"/>
</dbReference>
<proteinExistence type="inferred from homology"/>
<name>A0ABV7HST3_9GAMM</name>
<dbReference type="InterPro" id="IPR008928">
    <property type="entry name" value="6-hairpin_glycosidase_sf"/>
</dbReference>
<feature type="chain" id="PRO_5044967291" description="Endoglucanase" evidence="8">
    <location>
        <begin position="21"/>
        <end position="601"/>
    </location>
</feature>
<keyword evidence="8" id="KW-0732">Signal</keyword>
<feature type="domain" description="Glycoside hydrolase family 9" evidence="9">
    <location>
        <begin position="147"/>
        <end position="587"/>
    </location>
</feature>
<evidence type="ECO:0000256" key="8">
    <source>
        <dbReference type="RuleBase" id="RU361166"/>
    </source>
</evidence>
<evidence type="ECO:0000313" key="11">
    <source>
        <dbReference type="EMBL" id="MFC3154687.1"/>
    </source>
</evidence>
<dbReference type="Gene3D" id="1.50.10.10">
    <property type="match status" value="1"/>
</dbReference>
<dbReference type="InterPro" id="IPR012341">
    <property type="entry name" value="6hp_glycosidase-like_sf"/>
</dbReference>
<dbReference type="EMBL" id="JBHRTL010000006">
    <property type="protein sequence ID" value="MFC3154687.1"/>
    <property type="molecule type" value="Genomic_DNA"/>
</dbReference>
<dbReference type="Gene3D" id="2.60.40.10">
    <property type="entry name" value="Immunoglobulins"/>
    <property type="match status" value="1"/>
</dbReference>
<dbReference type="PROSITE" id="PS00592">
    <property type="entry name" value="GH9_2"/>
    <property type="match status" value="1"/>
</dbReference>
<dbReference type="CDD" id="cd02850">
    <property type="entry name" value="E_set_Cellulase_N"/>
    <property type="match status" value="1"/>
</dbReference>
<protein>
    <recommendedName>
        <fullName evidence="8">Endoglucanase</fullName>
        <ecNumber evidence="8">3.2.1.4</ecNumber>
    </recommendedName>
</protein>
<feature type="active site" evidence="7">
    <location>
        <position position="566"/>
    </location>
</feature>
<dbReference type="PANTHER" id="PTHR22298">
    <property type="entry name" value="ENDO-1,4-BETA-GLUCANASE"/>
    <property type="match status" value="1"/>
</dbReference>
<dbReference type="PROSITE" id="PS51257">
    <property type="entry name" value="PROKAR_LIPOPROTEIN"/>
    <property type="match status" value="1"/>
</dbReference>
<comment type="catalytic activity">
    <reaction evidence="8">
        <text>Endohydrolysis of (1-&gt;4)-beta-D-glucosidic linkages in cellulose, lichenin and cereal beta-D-glucans.</text>
        <dbReference type="EC" id="3.2.1.4"/>
    </reaction>
</comment>
<dbReference type="SUPFAM" id="SSF81296">
    <property type="entry name" value="E set domains"/>
    <property type="match status" value="1"/>
</dbReference>
<reference evidence="12" key="1">
    <citation type="journal article" date="2019" name="Int. J. Syst. Evol. Microbiol.">
        <title>The Global Catalogue of Microorganisms (GCM) 10K type strain sequencing project: providing services to taxonomists for standard genome sequencing and annotation.</title>
        <authorList>
            <consortium name="The Broad Institute Genomics Platform"/>
            <consortium name="The Broad Institute Genome Sequencing Center for Infectious Disease"/>
            <person name="Wu L."/>
            <person name="Ma J."/>
        </authorList>
    </citation>
    <scope>NUCLEOTIDE SEQUENCE [LARGE SCALE GENOMIC DNA]</scope>
    <source>
        <strain evidence="12">KCTC 52141</strain>
    </source>
</reference>
<sequence>MKTFSPHALAVACSACLALAACGSNNASDQTINSSVSSPVSSAPVAGSSSSAVNASDRILLNQVGFATAGPKVALIPPVDASSFSVINVVTGAEVASGEIGAYQQWPYASGRVAQADFSELNMPGEYVVRVPGLADSDTFVVAQDPYRELNKAVIKAYYFNRASTALEPQYAGDWARASGHPDTEVRIHPSAASAARPAESVISSPKGWYDAGDYGKYIVNSGISTYTLLAALEHYPELYAQCELNIPESGDSVPDLLDETLWNVDWMLTMQDPADGGVYHKLTTKSFVGKVMPAETHEPRYVVQKGTAATLNFAAVMAAASRVVQPYDSTRASTMLQAAQSAWQWAGQNPNIAYHQPDDVSTGGYGDSDFSDEFAWAAAELYITTGNDAYYQAIKADAIGNQVPGWSQSLGLAWMSLAAHADSLTAAADTALIQKRVTDLADTIVAAGNESAYGVSMTRPDFVWGSNGVAMNRAMMLVQAYRITGEQNYMAAAQALLDYVLGRNPTEYSFVTGFGARPPMHIHHRPSVADDVVAPVPGFLAGGPHSGQQDGCEYPSDLPAESYLDDWCSYASNEITINWNAPLVYVTGALEAYYLTAENP</sequence>
<dbReference type="GO" id="GO:0016787">
    <property type="term" value="F:hydrolase activity"/>
    <property type="evidence" value="ECO:0007669"/>
    <property type="project" value="UniProtKB-KW"/>
</dbReference>
<dbReference type="Pfam" id="PF02927">
    <property type="entry name" value="CelD_N"/>
    <property type="match status" value="1"/>
</dbReference>
<dbReference type="InterPro" id="IPR014756">
    <property type="entry name" value="Ig_E-set"/>
</dbReference>
<evidence type="ECO:0000256" key="3">
    <source>
        <dbReference type="ARBA" id="ARBA00023277"/>
    </source>
</evidence>
<evidence type="ECO:0000259" key="9">
    <source>
        <dbReference type="Pfam" id="PF00759"/>
    </source>
</evidence>
<dbReference type="RefSeq" id="WP_382415078.1">
    <property type="nucleotide sequence ID" value="NZ_AP031500.1"/>
</dbReference>
<dbReference type="InterPro" id="IPR001701">
    <property type="entry name" value="Glyco_hydro_9"/>
</dbReference>
<comment type="caution">
    <text evidence="11">The sequence shown here is derived from an EMBL/GenBank/DDBJ whole genome shotgun (WGS) entry which is preliminary data.</text>
</comment>
<feature type="active site" evidence="6">
    <location>
        <position position="524"/>
    </location>
</feature>
<evidence type="ECO:0000256" key="4">
    <source>
        <dbReference type="ARBA" id="ARBA00023295"/>
    </source>
</evidence>
<dbReference type="Proteomes" id="UP001595548">
    <property type="component" value="Unassembled WGS sequence"/>
</dbReference>
<accession>A0ABV7HST3</accession>
<keyword evidence="12" id="KW-1185">Reference proteome</keyword>